<dbReference type="GO" id="GO:0051539">
    <property type="term" value="F:4 iron, 4 sulfur cluster binding"/>
    <property type="evidence" value="ECO:0007669"/>
    <property type="project" value="UniProtKB-KW"/>
</dbReference>
<accession>A0AA35UW80</accession>
<evidence type="ECO:0000256" key="6">
    <source>
        <dbReference type="ARBA" id="ARBA00022801"/>
    </source>
</evidence>
<evidence type="ECO:0000256" key="2">
    <source>
        <dbReference type="ARBA" id="ARBA00019403"/>
    </source>
</evidence>
<keyword evidence="9" id="KW-0234">DNA repair</keyword>
<sequence>MTSYNAHLAHDADFAGWRAHVRHCLAGAVSPEDVIWSITAPNDLFSQSASRSLPTGASPFRIPREQARLLSGAFLADVPDRFRQLHRFVETLAHDSHALHVPSEVTRDVHSMAEAAWSAGLDLRTAFSAAIRRGETMLSWPSHLSAIGQRHALGSLCAASWAVTTPRFDLACDGGEITIGGAGAHNDYWSGLPSVTHPPTLSELHELQSLDVLRAMAPDCHACDLWRPATRTVFGEGPTEAALMFVGEQPGDQEDLAGRPFVGPAGAVFDSALQDVGLERSACYVTNAVKHFRFTQRGARRIHARPDTGNIQACAPWLAAERRLVRPRVLVMLGATAARAVLGRDVTIARERSRPHRLSEDTQGIVTTHPSYLLRLPDDATRIRETERFKDDLRLARSLMSK</sequence>
<dbReference type="SMART" id="SM00987">
    <property type="entry name" value="UreE_C"/>
    <property type="match status" value="1"/>
</dbReference>
<evidence type="ECO:0000256" key="1">
    <source>
        <dbReference type="ARBA" id="ARBA00006521"/>
    </source>
</evidence>
<dbReference type="InterPro" id="IPR005273">
    <property type="entry name" value="Ura-DNA_glyco_family4"/>
</dbReference>
<dbReference type="GO" id="GO:0097506">
    <property type="term" value="F:deaminated base DNA N-glycosylase activity"/>
    <property type="evidence" value="ECO:0007669"/>
    <property type="project" value="UniProtKB-ARBA"/>
</dbReference>
<dbReference type="PANTHER" id="PTHR33693:SF9">
    <property type="entry name" value="TYPE-4 URACIL-DNA GLYCOSYLASE"/>
    <property type="match status" value="1"/>
</dbReference>
<organism evidence="11 12">
    <name type="scientific">Brytella acorum</name>
    <dbReference type="NCBI Taxonomy" id="2959299"/>
    <lineage>
        <taxon>Bacteria</taxon>
        <taxon>Pseudomonadati</taxon>
        <taxon>Pseudomonadota</taxon>
        <taxon>Alphaproteobacteria</taxon>
        <taxon>Acetobacterales</taxon>
        <taxon>Acetobacteraceae</taxon>
        <taxon>Brytella</taxon>
    </lineage>
</organism>
<dbReference type="EMBL" id="CATKSH010000007">
    <property type="protein sequence ID" value="CAI9120639.1"/>
    <property type="molecule type" value="Genomic_DNA"/>
</dbReference>
<dbReference type="AlphaFoldDB" id="A0AA35UW80"/>
<evidence type="ECO:0000256" key="9">
    <source>
        <dbReference type="ARBA" id="ARBA00023204"/>
    </source>
</evidence>
<evidence type="ECO:0000313" key="11">
    <source>
        <dbReference type="EMBL" id="CAI9120639.1"/>
    </source>
</evidence>
<evidence type="ECO:0000259" key="10">
    <source>
        <dbReference type="SMART" id="SM00986"/>
    </source>
</evidence>
<reference evidence="11" key="1">
    <citation type="submission" date="2023-03" db="EMBL/GenBank/DDBJ databases">
        <authorList>
            <person name="Cleenwerck I."/>
        </authorList>
    </citation>
    <scope>NUCLEOTIDE SEQUENCE</scope>
    <source>
        <strain evidence="11">LMG 32879</strain>
    </source>
</reference>
<dbReference type="PANTHER" id="PTHR33693">
    <property type="entry name" value="TYPE-5 URACIL-DNA GLYCOSYLASE"/>
    <property type="match status" value="1"/>
</dbReference>
<dbReference type="CDD" id="cd10030">
    <property type="entry name" value="UDG-F4_TTUDGA_SPO1dp_like"/>
    <property type="match status" value="1"/>
</dbReference>
<evidence type="ECO:0000256" key="5">
    <source>
        <dbReference type="ARBA" id="ARBA00022763"/>
    </source>
</evidence>
<evidence type="ECO:0000256" key="7">
    <source>
        <dbReference type="ARBA" id="ARBA00023004"/>
    </source>
</evidence>
<dbReference type="GO" id="GO:0046872">
    <property type="term" value="F:metal ion binding"/>
    <property type="evidence" value="ECO:0007669"/>
    <property type="project" value="UniProtKB-KW"/>
</dbReference>
<keyword evidence="4" id="KW-0479">Metal-binding</keyword>
<dbReference type="InterPro" id="IPR036895">
    <property type="entry name" value="Uracil-DNA_glycosylase-like_sf"/>
</dbReference>
<dbReference type="SUPFAM" id="SSF52141">
    <property type="entry name" value="Uracil-DNA glycosylase-like"/>
    <property type="match status" value="1"/>
</dbReference>
<keyword evidence="7" id="KW-0408">Iron</keyword>
<evidence type="ECO:0000256" key="3">
    <source>
        <dbReference type="ARBA" id="ARBA00022485"/>
    </source>
</evidence>
<evidence type="ECO:0000256" key="8">
    <source>
        <dbReference type="ARBA" id="ARBA00023014"/>
    </source>
</evidence>
<protein>
    <recommendedName>
        <fullName evidence="2">Type-4 uracil-DNA glycosylase</fullName>
    </recommendedName>
</protein>
<gene>
    <name evidence="11" type="ORF">LMG32879_001476</name>
</gene>
<name>A0AA35UW80_9PROT</name>
<feature type="domain" description="Uracil-DNA glycosylase-like" evidence="10">
    <location>
        <begin position="234"/>
        <end position="394"/>
    </location>
</feature>
<dbReference type="Gene3D" id="3.40.470.10">
    <property type="entry name" value="Uracil-DNA glycosylase-like domain"/>
    <property type="match status" value="1"/>
</dbReference>
<keyword evidence="6" id="KW-0378">Hydrolase</keyword>
<keyword evidence="12" id="KW-1185">Reference proteome</keyword>
<evidence type="ECO:0000313" key="12">
    <source>
        <dbReference type="Proteomes" id="UP001176960"/>
    </source>
</evidence>
<evidence type="ECO:0000256" key="4">
    <source>
        <dbReference type="ARBA" id="ARBA00022723"/>
    </source>
</evidence>
<dbReference type="Proteomes" id="UP001176960">
    <property type="component" value="Unassembled WGS sequence"/>
</dbReference>
<comment type="similarity">
    <text evidence="1">Belongs to the uracil-DNA glycosylase (UDG) superfamily. Type 4 (UDGa) family.</text>
</comment>
<comment type="caution">
    <text evidence="11">The sequence shown here is derived from an EMBL/GenBank/DDBJ whole genome shotgun (WGS) entry which is preliminary data.</text>
</comment>
<keyword evidence="3" id="KW-0004">4Fe-4S</keyword>
<dbReference type="NCBIfam" id="TIGR00758">
    <property type="entry name" value="UDG_fam4"/>
    <property type="match status" value="1"/>
</dbReference>
<keyword evidence="8" id="KW-0411">Iron-sulfur</keyword>
<dbReference type="RefSeq" id="WP_289841316.1">
    <property type="nucleotide sequence ID" value="NZ_CATKSH010000007.1"/>
</dbReference>
<dbReference type="InterPro" id="IPR005122">
    <property type="entry name" value="Uracil-DNA_glycosylase-like"/>
</dbReference>
<keyword evidence="5" id="KW-0227">DNA damage</keyword>
<dbReference type="GO" id="GO:0006281">
    <property type="term" value="P:DNA repair"/>
    <property type="evidence" value="ECO:0007669"/>
    <property type="project" value="UniProtKB-KW"/>
</dbReference>
<dbReference type="SMART" id="SM00986">
    <property type="entry name" value="UDG"/>
    <property type="match status" value="1"/>
</dbReference>
<dbReference type="Pfam" id="PF03167">
    <property type="entry name" value="UDG"/>
    <property type="match status" value="1"/>
</dbReference>
<dbReference type="NCBIfam" id="TIGR03914">
    <property type="entry name" value="UDG_fam_dom"/>
    <property type="match status" value="1"/>
</dbReference>
<proteinExistence type="inferred from homology"/>
<dbReference type="InterPro" id="IPR051536">
    <property type="entry name" value="UDG_Type-4/5"/>
</dbReference>